<keyword evidence="8 11" id="KW-0503">Monooxygenase</keyword>
<keyword evidence="12" id="KW-1185">Reference proteome</keyword>
<evidence type="ECO:0000256" key="9">
    <source>
        <dbReference type="PIRSR" id="PIRSR602401-1"/>
    </source>
</evidence>
<comment type="pathway">
    <text evidence="2">Secondary metabolite biosynthesis.</text>
</comment>
<dbReference type="InterPro" id="IPR036396">
    <property type="entry name" value="Cyt_P450_sf"/>
</dbReference>
<evidence type="ECO:0000256" key="1">
    <source>
        <dbReference type="ARBA" id="ARBA00001971"/>
    </source>
</evidence>
<protein>
    <submittedName>
        <fullName evidence="11">Cytochrome P450 monooxygenase pc-bph</fullName>
    </submittedName>
</protein>
<dbReference type="InterPro" id="IPR001128">
    <property type="entry name" value="Cyt_P450"/>
</dbReference>
<keyword evidence="10" id="KW-1133">Transmembrane helix</keyword>
<name>A0AAD7DZQ8_MYCRO</name>
<dbReference type="PANTHER" id="PTHR24305:SF29">
    <property type="entry name" value="BENZOATE-PARA-HYDROXYLASE"/>
    <property type="match status" value="1"/>
</dbReference>
<dbReference type="InterPro" id="IPR002401">
    <property type="entry name" value="Cyt_P450_E_grp-I"/>
</dbReference>
<gene>
    <name evidence="11" type="ORF">B0H17DRAFT_1167076</name>
</gene>
<evidence type="ECO:0000256" key="10">
    <source>
        <dbReference type="SAM" id="Phobius"/>
    </source>
</evidence>
<dbReference type="GO" id="GO:0004497">
    <property type="term" value="F:monooxygenase activity"/>
    <property type="evidence" value="ECO:0007669"/>
    <property type="project" value="UniProtKB-KW"/>
</dbReference>
<keyword evidence="5 9" id="KW-0479">Metal-binding</keyword>
<dbReference type="PRINTS" id="PR00385">
    <property type="entry name" value="P450"/>
</dbReference>
<dbReference type="GO" id="GO:0016705">
    <property type="term" value="F:oxidoreductase activity, acting on paired donors, with incorporation or reduction of molecular oxygen"/>
    <property type="evidence" value="ECO:0007669"/>
    <property type="project" value="InterPro"/>
</dbReference>
<dbReference type="Pfam" id="PF00067">
    <property type="entry name" value="p450"/>
    <property type="match status" value="1"/>
</dbReference>
<proteinExistence type="inferred from homology"/>
<keyword evidence="10" id="KW-0472">Membrane</keyword>
<evidence type="ECO:0000256" key="7">
    <source>
        <dbReference type="ARBA" id="ARBA00023004"/>
    </source>
</evidence>
<evidence type="ECO:0000256" key="6">
    <source>
        <dbReference type="ARBA" id="ARBA00023002"/>
    </source>
</evidence>
<feature type="transmembrane region" description="Helical" evidence="10">
    <location>
        <begin position="12"/>
        <end position="31"/>
    </location>
</feature>
<comment type="cofactor">
    <cofactor evidence="1 9">
        <name>heme</name>
        <dbReference type="ChEBI" id="CHEBI:30413"/>
    </cofactor>
</comment>
<evidence type="ECO:0000313" key="11">
    <source>
        <dbReference type="EMBL" id="KAJ7702664.1"/>
    </source>
</evidence>
<comment type="similarity">
    <text evidence="3">Belongs to the cytochrome P450 family.</text>
</comment>
<evidence type="ECO:0000256" key="4">
    <source>
        <dbReference type="ARBA" id="ARBA00022617"/>
    </source>
</evidence>
<dbReference type="GO" id="GO:0005506">
    <property type="term" value="F:iron ion binding"/>
    <property type="evidence" value="ECO:0007669"/>
    <property type="project" value="InterPro"/>
</dbReference>
<organism evidence="11 12">
    <name type="scientific">Mycena rosella</name>
    <name type="common">Pink bonnet</name>
    <name type="synonym">Agaricus rosellus</name>
    <dbReference type="NCBI Taxonomy" id="1033263"/>
    <lineage>
        <taxon>Eukaryota</taxon>
        <taxon>Fungi</taxon>
        <taxon>Dikarya</taxon>
        <taxon>Basidiomycota</taxon>
        <taxon>Agaricomycotina</taxon>
        <taxon>Agaricomycetes</taxon>
        <taxon>Agaricomycetidae</taxon>
        <taxon>Agaricales</taxon>
        <taxon>Marasmiineae</taxon>
        <taxon>Mycenaceae</taxon>
        <taxon>Mycena</taxon>
    </lineage>
</organism>
<evidence type="ECO:0000256" key="3">
    <source>
        <dbReference type="ARBA" id="ARBA00010617"/>
    </source>
</evidence>
<evidence type="ECO:0000256" key="8">
    <source>
        <dbReference type="ARBA" id="ARBA00023033"/>
    </source>
</evidence>
<dbReference type="Gene3D" id="1.10.630.10">
    <property type="entry name" value="Cytochrome P450"/>
    <property type="match status" value="1"/>
</dbReference>
<reference evidence="11" key="1">
    <citation type="submission" date="2023-03" db="EMBL/GenBank/DDBJ databases">
        <title>Massive genome expansion in bonnet fungi (Mycena s.s.) driven by repeated elements and novel gene families across ecological guilds.</title>
        <authorList>
            <consortium name="Lawrence Berkeley National Laboratory"/>
            <person name="Harder C.B."/>
            <person name="Miyauchi S."/>
            <person name="Viragh M."/>
            <person name="Kuo A."/>
            <person name="Thoen E."/>
            <person name="Andreopoulos B."/>
            <person name="Lu D."/>
            <person name="Skrede I."/>
            <person name="Drula E."/>
            <person name="Henrissat B."/>
            <person name="Morin E."/>
            <person name="Kohler A."/>
            <person name="Barry K."/>
            <person name="LaButti K."/>
            <person name="Morin E."/>
            <person name="Salamov A."/>
            <person name="Lipzen A."/>
            <person name="Mereny Z."/>
            <person name="Hegedus B."/>
            <person name="Baldrian P."/>
            <person name="Stursova M."/>
            <person name="Weitz H."/>
            <person name="Taylor A."/>
            <person name="Grigoriev I.V."/>
            <person name="Nagy L.G."/>
            <person name="Martin F."/>
            <person name="Kauserud H."/>
        </authorList>
    </citation>
    <scope>NUCLEOTIDE SEQUENCE</scope>
    <source>
        <strain evidence="11">CBHHK067</strain>
    </source>
</reference>
<dbReference type="Proteomes" id="UP001221757">
    <property type="component" value="Unassembled WGS sequence"/>
</dbReference>
<evidence type="ECO:0000313" key="12">
    <source>
        <dbReference type="Proteomes" id="UP001221757"/>
    </source>
</evidence>
<keyword evidence="10" id="KW-0812">Transmembrane</keyword>
<dbReference type="EMBL" id="JARKIE010000014">
    <property type="protein sequence ID" value="KAJ7702664.1"/>
    <property type="molecule type" value="Genomic_DNA"/>
</dbReference>
<accession>A0AAD7DZQ8</accession>
<evidence type="ECO:0000256" key="2">
    <source>
        <dbReference type="ARBA" id="ARBA00005179"/>
    </source>
</evidence>
<sequence length="514" mass="57890">MLILTLDWASWTFAVIATVVALIGYLLLLYLRDPHRIRQYPGPFLAKITYAWLLGVVITRRRSQIIHEMHKKYGPIIRITPSEISFSSPEAYYDIHSASSKVTKSAFYDAFASIGLSNVFTARSKIEHGQKRKLLHSLFTAEVSRELSGHTQTITSRLLDEWSTRYVSDNECTWFDCVPWISFLAFDTISDFIFGESFGMIRASSDIVTMPKDVRLGTISAECTLQKISLIKVVSKREAYNYFVGVLPSWWKAVGRRVLRSEAQASKIFSDFVAHRLVQRLSQSSTEAPHDLVGRFLKKSTTQNETFPRDSLIAELITILVAGSDTTRNSLIAAIYYLAKSTNAQRSLQNELDAHMTSATPAIGEIEALPFLGACLNETLRLYSPVPIGLPRTVPASGMVISGDAFVGGTTVGVPIYTIHRDESVWGPRPEEFRPERWLDDGRNSKAHLHAFKPFSEGPASCIGKHLALMQLRLMIAAIFKRFDVALEDPTRPLRVEDWFVRRVTECRVGIRPR</sequence>
<dbReference type="AlphaFoldDB" id="A0AAD7DZQ8"/>
<comment type="caution">
    <text evidence="11">The sequence shown here is derived from an EMBL/GenBank/DDBJ whole genome shotgun (WGS) entry which is preliminary data.</text>
</comment>
<dbReference type="GO" id="GO:0020037">
    <property type="term" value="F:heme binding"/>
    <property type="evidence" value="ECO:0007669"/>
    <property type="project" value="InterPro"/>
</dbReference>
<keyword evidence="6" id="KW-0560">Oxidoreductase</keyword>
<evidence type="ECO:0000256" key="5">
    <source>
        <dbReference type="ARBA" id="ARBA00022723"/>
    </source>
</evidence>
<feature type="binding site" description="axial binding residue" evidence="9">
    <location>
        <position position="462"/>
    </location>
    <ligand>
        <name>heme</name>
        <dbReference type="ChEBI" id="CHEBI:30413"/>
    </ligand>
    <ligandPart>
        <name>Fe</name>
        <dbReference type="ChEBI" id="CHEBI:18248"/>
    </ligandPart>
</feature>
<dbReference type="SUPFAM" id="SSF48264">
    <property type="entry name" value="Cytochrome P450"/>
    <property type="match status" value="1"/>
</dbReference>
<dbReference type="InterPro" id="IPR050121">
    <property type="entry name" value="Cytochrome_P450_monoxygenase"/>
</dbReference>
<keyword evidence="4 9" id="KW-0349">Heme</keyword>
<dbReference type="PANTHER" id="PTHR24305">
    <property type="entry name" value="CYTOCHROME P450"/>
    <property type="match status" value="1"/>
</dbReference>
<keyword evidence="7 9" id="KW-0408">Iron</keyword>
<dbReference type="PRINTS" id="PR00463">
    <property type="entry name" value="EP450I"/>
</dbReference>